<proteinExistence type="predicted"/>
<accession>A0A0E9VN59</accession>
<name>A0A0E9VN59_ANGAN</name>
<reference evidence="1" key="1">
    <citation type="submission" date="2014-11" db="EMBL/GenBank/DDBJ databases">
        <authorList>
            <person name="Amaro Gonzalez C."/>
        </authorList>
    </citation>
    <scope>NUCLEOTIDE SEQUENCE</scope>
</reference>
<organism evidence="1">
    <name type="scientific">Anguilla anguilla</name>
    <name type="common">European freshwater eel</name>
    <name type="synonym">Muraena anguilla</name>
    <dbReference type="NCBI Taxonomy" id="7936"/>
    <lineage>
        <taxon>Eukaryota</taxon>
        <taxon>Metazoa</taxon>
        <taxon>Chordata</taxon>
        <taxon>Craniata</taxon>
        <taxon>Vertebrata</taxon>
        <taxon>Euteleostomi</taxon>
        <taxon>Actinopterygii</taxon>
        <taxon>Neopterygii</taxon>
        <taxon>Teleostei</taxon>
        <taxon>Anguilliformes</taxon>
        <taxon>Anguillidae</taxon>
        <taxon>Anguilla</taxon>
    </lineage>
</organism>
<reference evidence="1" key="2">
    <citation type="journal article" date="2015" name="Fish Shellfish Immunol.">
        <title>Early steps in the European eel (Anguilla anguilla)-Vibrio vulnificus interaction in the gills: Role of the RtxA13 toxin.</title>
        <authorList>
            <person name="Callol A."/>
            <person name="Pajuelo D."/>
            <person name="Ebbesson L."/>
            <person name="Teles M."/>
            <person name="MacKenzie S."/>
            <person name="Amaro C."/>
        </authorList>
    </citation>
    <scope>NUCLEOTIDE SEQUENCE</scope>
</reference>
<dbReference type="EMBL" id="GBXM01029889">
    <property type="protein sequence ID" value="JAH78688.1"/>
    <property type="molecule type" value="Transcribed_RNA"/>
</dbReference>
<sequence length="28" mass="2984">MVAAQCSIGVSGKLLYSIWSCRIGVVEL</sequence>
<evidence type="ECO:0000313" key="1">
    <source>
        <dbReference type="EMBL" id="JAH78688.1"/>
    </source>
</evidence>
<protein>
    <submittedName>
        <fullName evidence="1">Uncharacterized protein</fullName>
    </submittedName>
</protein>
<dbReference type="AlphaFoldDB" id="A0A0E9VN59"/>